<dbReference type="InterPro" id="IPR002938">
    <property type="entry name" value="FAD-bd"/>
</dbReference>
<proteinExistence type="inferred from homology"/>
<dbReference type="SUPFAM" id="SSF51905">
    <property type="entry name" value="FAD/NAD(P)-binding domain"/>
    <property type="match status" value="1"/>
</dbReference>
<dbReference type="InterPro" id="IPR050493">
    <property type="entry name" value="FAD-dep_Monooxygenase_BioMet"/>
</dbReference>
<dbReference type="AlphaFoldDB" id="A0A427YKF5"/>
<evidence type="ECO:0000256" key="4">
    <source>
        <dbReference type="ARBA" id="ARBA00023002"/>
    </source>
</evidence>
<evidence type="ECO:0000256" key="3">
    <source>
        <dbReference type="ARBA" id="ARBA00022827"/>
    </source>
</evidence>
<keyword evidence="2" id="KW-0285">Flavoprotein</keyword>
<accession>A0A427YKF5</accession>
<evidence type="ECO:0000256" key="5">
    <source>
        <dbReference type="ARBA" id="ARBA00023033"/>
    </source>
</evidence>
<keyword evidence="3" id="KW-0274">FAD</keyword>
<dbReference type="Gene3D" id="3.50.50.60">
    <property type="entry name" value="FAD/NAD(P)-binding domain"/>
    <property type="match status" value="1"/>
</dbReference>
<dbReference type="PRINTS" id="PR00420">
    <property type="entry name" value="RNGMNOXGNASE"/>
</dbReference>
<feature type="domain" description="FAD-binding" evidence="6">
    <location>
        <begin position="344"/>
        <end position="377"/>
    </location>
</feature>
<dbReference type="STRING" id="1890683.A0A427YKF5"/>
<dbReference type="OrthoDB" id="47494at2759"/>
<keyword evidence="8" id="KW-1185">Reference proteome</keyword>
<evidence type="ECO:0000313" key="8">
    <source>
        <dbReference type="Proteomes" id="UP000279259"/>
    </source>
</evidence>
<evidence type="ECO:0000256" key="2">
    <source>
        <dbReference type="ARBA" id="ARBA00022630"/>
    </source>
</evidence>
<evidence type="ECO:0000259" key="6">
    <source>
        <dbReference type="Pfam" id="PF01494"/>
    </source>
</evidence>
<reference evidence="7 8" key="1">
    <citation type="submission" date="2018-11" db="EMBL/GenBank/DDBJ databases">
        <title>Genome sequence of Saitozyma podzolica DSM 27192.</title>
        <authorList>
            <person name="Aliyu H."/>
            <person name="Gorte O."/>
            <person name="Ochsenreither K."/>
        </authorList>
    </citation>
    <scope>NUCLEOTIDE SEQUENCE [LARGE SCALE GENOMIC DNA]</scope>
    <source>
        <strain evidence="7 8">DSM 27192</strain>
    </source>
</reference>
<dbReference type="InterPro" id="IPR036188">
    <property type="entry name" value="FAD/NAD-bd_sf"/>
</dbReference>
<dbReference type="Pfam" id="PF13450">
    <property type="entry name" value="NAD_binding_8"/>
    <property type="match status" value="1"/>
</dbReference>
<dbReference type="PANTHER" id="PTHR13789:SF309">
    <property type="entry name" value="PUTATIVE (AFU_ORTHOLOGUE AFUA_6G14510)-RELATED"/>
    <property type="match status" value="1"/>
</dbReference>
<keyword evidence="4" id="KW-0560">Oxidoreductase</keyword>
<comment type="caution">
    <text evidence="7">The sequence shown here is derived from an EMBL/GenBank/DDBJ whole genome shotgun (WGS) entry which is preliminary data.</text>
</comment>
<dbReference type="EMBL" id="RSCD01000008">
    <property type="protein sequence ID" value="RSH91547.1"/>
    <property type="molecule type" value="Genomic_DNA"/>
</dbReference>
<dbReference type="PANTHER" id="PTHR13789">
    <property type="entry name" value="MONOOXYGENASE"/>
    <property type="match status" value="1"/>
</dbReference>
<gene>
    <name evidence="7" type="ORF">EHS25_009846</name>
</gene>
<organism evidence="7 8">
    <name type="scientific">Saitozyma podzolica</name>
    <dbReference type="NCBI Taxonomy" id="1890683"/>
    <lineage>
        <taxon>Eukaryota</taxon>
        <taxon>Fungi</taxon>
        <taxon>Dikarya</taxon>
        <taxon>Basidiomycota</taxon>
        <taxon>Agaricomycotina</taxon>
        <taxon>Tremellomycetes</taxon>
        <taxon>Tremellales</taxon>
        <taxon>Trimorphomycetaceae</taxon>
        <taxon>Saitozyma</taxon>
    </lineage>
</organism>
<dbReference type="Pfam" id="PF01494">
    <property type="entry name" value="FAD_binding_3"/>
    <property type="match status" value="1"/>
</dbReference>
<dbReference type="GO" id="GO:0071949">
    <property type="term" value="F:FAD binding"/>
    <property type="evidence" value="ECO:0007669"/>
    <property type="project" value="InterPro"/>
</dbReference>
<dbReference type="GO" id="GO:0004497">
    <property type="term" value="F:monooxygenase activity"/>
    <property type="evidence" value="ECO:0007669"/>
    <property type="project" value="UniProtKB-KW"/>
</dbReference>
<protein>
    <recommendedName>
        <fullName evidence="6">FAD-binding domain-containing protein</fullName>
    </recommendedName>
</protein>
<dbReference type="Proteomes" id="UP000279259">
    <property type="component" value="Unassembled WGS sequence"/>
</dbReference>
<sequence>MSSTGEQTPFKIVVVGGGIGGLAVAHALERAKAEGRVDPLEVKVYEKRSDESSFQRYPIHIAPDGRSALSALLSPSELDDLRQRSSHGITHGGIVLHTPQFSSLFSIRRYEGETPQFVHRWVLKGVVEQGVDLCRDKRVVRVREVDDGGKIEVVFDDATHEQADLVIGADGLGSTLRAQLYPEYARFDILPYIVVQSKLSTPHASLPLLDPQGINMALGYKGYSLLLVPFSGEPLPPYPGPDDSNSPFSDPEEIRHSDITTIQKALDGPTPEYVFANITVPAFAGWEDLTETAWIEHITRLLRSDNAHSGLIRAFEGDVIPGTVGAWQIVSCGERRVPYGACGGRVVLIGDAAHAMPPQGGVGGSTALKDAENLAATIPDPCSDFYPPSTEK</sequence>
<evidence type="ECO:0000256" key="1">
    <source>
        <dbReference type="ARBA" id="ARBA00007992"/>
    </source>
</evidence>
<name>A0A427YKF5_9TREE</name>
<comment type="similarity">
    <text evidence="1">Belongs to the paxM FAD-dependent monooxygenase family.</text>
</comment>
<keyword evidence="5" id="KW-0503">Monooxygenase</keyword>
<evidence type="ECO:0000313" key="7">
    <source>
        <dbReference type="EMBL" id="RSH91547.1"/>
    </source>
</evidence>